<proteinExistence type="predicted"/>
<evidence type="ECO:0000313" key="1">
    <source>
        <dbReference type="EMBL" id="CBE69440.1"/>
    </source>
</evidence>
<reference evidence="1 2" key="1">
    <citation type="journal article" date="2010" name="Nature">
        <title>Nitrite-driven anaerobic methane oxidation by oxygenic bacteria.</title>
        <authorList>
            <person name="Ettwig K.F."/>
            <person name="Butler M.K."/>
            <person name="Le Paslier D."/>
            <person name="Pelletier E."/>
            <person name="Mangenot S."/>
            <person name="Kuypers M.M.M."/>
            <person name="Schreiber F."/>
            <person name="Dutilh B.E."/>
            <person name="Zedelius J."/>
            <person name="de Beer D."/>
            <person name="Gloerich J."/>
            <person name="Wessels H.J.C.T."/>
            <person name="van Allen T."/>
            <person name="Luesken F."/>
            <person name="Wu M."/>
            <person name="van de Pas-Schoonen K.T."/>
            <person name="Op den Camp H.J.M."/>
            <person name="Janssen-Megens E.M."/>
            <person name="Francoijs K-J."/>
            <person name="Stunnenberg H."/>
            <person name="Weissenbach J."/>
            <person name="Jetten M.S.M."/>
            <person name="Strous M."/>
        </authorList>
    </citation>
    <scope>NUCLEOTIDE SEQUENCE [LARGE SCALE GENOMIC DNA]</scope>
</reference>
<evidence type="ECO:0000313" key="2">
    <source>
        <dbReference type="Proteomes" id="UP000006898"/>
    </source>
</evidence>
<organism evidence="1 2">
    <name type="scientific">Methylomirabilis oxygeniifera</name>
    <dbReference type="NCBI Taxonomy" id="671143"/>
    <lineage>
        <taxon>Bacteria</taxon>
        <taxon>Candidatus Methylomirabilota</taxon>
        <taxon>Candidatus Methylomirabilia</taxon>
        <taxon>Candidatus Methylomirabilales</taxon>
        <taxon>Candidatus Methylomirabilaceae</taxon>
        <taxon>Candidatus Methylomirabilis</taxon>
    </lineage>
</organism>
<dbReference type="EMBL" id="FP565575">
    <property type="protein sequence ID" value="CBE69440.1"/>
    <property type="molecule type" value="Genomic_DNA"/>
</dbReference>
<accession>D5MIT3</accession>
<protein>
    <submittedName>
        <fullName evidence="1">Uncharacterized protein</fullName>
    </submittedName>
</protein>
<dbReference type="eggNOG" id="ENOG503318T">
    <property type="taxonomic scope" value="Bacteria"/>
</dbReference>
<dbReference type="AlphaFoldDB" id="D5MIT3"/>
<name>D5MIT3_METO1</name>
<dbReference type="KEGG" id="mox:DAMO_2392"/>
<dbReference type="STRING" id="671143.DAMO_2392"/>
<sequence length="111" mass="12587">MKKAKTKHLEVDQADMLPEYDFSGKKGVRGRYYRAYRQGHVVKIYQADGTVSIRYFTLEDGAVMLEPDVRRYFPNSDAVNVALRSLIALIPAKSAKRKATPQSSHKASLRL</sequence>
<gene>
    <name evidence="1" type="ORF">DAMO_2392</name>
</gene>
<dbReference type="Proteomes" id="UP000006898">
    <property type="component" value="Chromosome"/>
</dbReference>
<dbReference type="HOGENOM" id="CLU_173065_0_0_0"/>